<evidence type="ECO:0007829" key="17">
    <source>
        <dbReference type="PDB" id="9B0X"/>
    </source>
</evidence>
<keyword evidence="17" id="KW-0002">3D-structure</keyword>
<dbReference type="GO" id="GO:0045259">
    <property type="term" value="C:proton-transporting ATP synthase complex"/>
    <property type="evidence" value="ECO:0007669"/>
    <property type="project" value="UniProtKB-KW"/>
</dbReference>
<evidence type="ECO:0000256" key="12">
    <source>
        <dbReference type="ARBA" id="ARBA00031669"/>
    </source>
</evidence>
<gene>
    <name evidence="15" type="ORF">QYM36_010054</name>
</gene>
<dbReference type="GO" id="GO:0005743">
    <property type="term" value="C:mitochondrial inner membrane"/>
    <property type="evidence" value="ECO:0007669"/>
    <property type="project" value="UniProtKB-SubCell"/>
</dbReference>
<dbReference type="CDD" id="cd12152">
    <property type="entry name" value="F1-ATPase_delta"/>
    <property type="match status" value="1"/>
</dbReference>
<sequence>MSVSKSSLKLLHSAFNSCLRRYASGDASQMAFTFAAPSQVFYNNANIRQVDVPSFSGSFGILPAHVATLAVLKPGVVTVYQEDGSTKKYFVSSGTVTVNDDSSVQVLAEEAVPVENLDLQAARDILSKAQSDVTSAGADMLKLAEGQIAVEVGEALVKAAEGQL</sequence>
<dbReference type="Pfam" id="PF02823">
    <property type="entry name" value="ATP-synt_DE_N"/>
    <property type="match status" value="1"/>
</dbReference>
<feature type="domain" description="F1F0-ATP synthase delta subunit C-terminal" evidence="14">
    <location>
        <begin position="117"/>
        <end position="159"/>
    </location>
</feature>
<keyword evidence="8" id="KW-0496">Mitochondrion</keyword>
<keyword evidence="10" id="KW-0139">CF(1)</keyword>
<dbReference type="EMBL" id="JAVRJZ010000012">
    <property type="protein sequence ID" value="KAK2715281.1"/>
    <property type="molecule type" value="Genomic_DNA"/>
</dbReference>
<dbReference type="GO" id="GO:0046933">
    <property type="term" value="F:proton-transporting ATP synthase activity, rotational mechanism"/>
    <property type="evidence" value="ECO:0007669"/>
    <property type="project" value="InterPro"/>
</dbReference>
<accession>A0AA88HW56</accession>
<name>A0AA88HW56_ARTSF</name>
<keyword evidence="6" id="KW-0809">Transit peptide</keyword>
<dbReference type="HAMAP" id="MF_00530">
    <property type="entry name" value="ATP_synth_epsil_bac"/>
    <property type="match status" value="1"/>
</dbReference>
<keyword evidence="7" id="KW-0406">Ion transport</keyword>
<evidence type="ECO:0000256" key="7">
    <source>
        <dbReference type="ARBA" id="ARBA00023065"/>
    </source>
</evidence>
<dbReference type="InterPro" id="IPR048937">
    <property type="entry name" value="ATPD_C_metazoa"/>
</dbReference>
<dbReference type="NCBIfam" id="TIGR01216">
    <property type="entry name" value="ATP_synt_epsi"/>
    <property type="match status" value="1"/>
</dbReference>
<evidence type="ECO:0000256" key="2">
    <source>
        <dbReference type="ARBA" id="ARBA00005712"/>
    </source>
</evidence>
<dbReference type="Pfam" id="PF21335">
    <property type="entry name" value="ATPD_C_metazoa"/>
    <property type="match status" value="1"/>
</dbReference>
<dbReference type="InterPro" id="IPR036771">
    <property type="entry name" value="ATPsynth_dsu/esu_N"/>
</dbReference>
<evidence type="ECO:0000256" key="8">
    <source>
        <dbReference type="ARBA" id="ARBA00023128"/>
    </source>
</evidence>
<evidence type="ECO:0000256" key="10">
    <source>
        <dbReference type="ARBA" id="ARBA00023196"/>
    </source>
</evidence>
<comment type="subcellular location">
    <subcellularLocation>
        <location evidence="1">Mitochondrion inner membrane</location>
    </subcellularLocation>
</comment>
<comment type="similarity">
    <text evidence="2">Belongs to the ATPase epsilon chain family.</text>
</comment>
<dbReference type="PDB" id="9B0X">
    <property type="method" value="EM"/>
    <property type="resolution" value="2.60 A"/>
    <property type="chains" value="H=28-164"/>
</dbReference>
<dbReference type="PANTHER" id="PTHR13822:SF7">
    <property type="entry name" value="ATP SYNTHASE SUBUNIT DELTA, MITOCHONDRIAL"/>
    <property type="match status" value="1"/>
</dbReference>
<dbReference type="Gene3D" id="2.60.15.10">
    <property type="entry name" value="F0F1 ATP synthase delta/epsilon subunit, N-terminal"/>
    <property type="match status" value="1"/>
</dbReference>
<comment type="caution">
    <text evidence="15">The sequence shown here is derived from an EMBL/GenBank/DDBJ whole genome shotgun (WGS) entry which is preliminary data.</text>
</comment>
<dbReference type="AlphaFoldDB" id="A0AA88HW56"/>
<keyword evidence="16" id="KW-1185">Reference proteome</keyword>
<dbReference type="FunFam" id="2.60.15.10:FF:000004">
    <property type="entry name" value="ATP synthase subunit delta, mitochondrial"/>
    <property type="match status" value="1"/>
</dbReference>
<dbReference type="SUPFAM" id="SSF51344">
    <property type="entry name" value="Epsilon subunit of F1F0-ATP synthase N-terminal domain"/>
    <property type="match status" value="1"/>
</dbReference>
<evidence type="ECO:0000256" key="11">
    <source>
        <dbReference type="ARBA" id="ARBA00023310"/>
    </source>
</evidence>
<dbReference type="InterPro" id="IPR001469">
    <property type="entry name" value="ATP_synth_F1_dsu/esu"/>
</dbReference>
<evidence type="ECO:0000256" key="4">
    <source>
        <dbReference type="ARBA" id="ARBA00022781"/>
    </source>
</evidence>
<evidence type="ECO:0000313" key="15">
    <source>
        <dbReference type="EMBL" id="KAK2715281.1"/>
    </source>
</evidence>
<keyword evidence="5" id="KW-0999">Mitochondrion inner membrane</keyword>
<evidence type="ECO:0000256" key="3">
    <source>
        <dbReference type="ARBA" id="ARBA00022448"/>
    </source>
</evidence>
<organism evidence="15 16">
    <name type="scientific">Artemia franciscana</name>
    <name type="common">Brine shrimp</name>
    <name type="synonym">Artemia sanfranciscana</name>
    <dbReference type="NCBI Taxonomy" id="6661"/>
    <lineage>
        <taxon>Eukaryota</taxon>
        <taxon>Metazoa</taxon>
        <taxon>Ecdysozoa</taxon>
        <taxon>Arthropoda</taxon>
        <taxon>Crustacea</taxon>
        <taxon>Branchiopoda</taxon>
        <taxon>Anostraca</taxon>
        <taxon>Artemiidae</taxon>
        <taxon>Artemia</taxon>
    </lineage>
</organism>
<reference evidence="17" key="2">
    <citation type="journal article" date="2025" name="Cell Death Differ.">
        <title>Cryo-EM structure of the brine shrimp mitochondrial ATP synthase suggests an inactivation mechanism for the ATP synthase leak channel.</title>
        <authorList>
            <person name="Kumar A."/>
            <person name="da Fonseca Rezende E Mello J."/>
            <person name="Wu Y."/>
            <person name="Morris D."/>
            <person name="Mezghani I."/>
            <person name="Smith E."/>
            <person name="Rombauts S."/>
            <person name="Bossier P."/>
            <person name="Krahn J."/>
            <person name="Sigworth F.J."/>
            <person name="Mnatsakanyan N."/>
        </authorList>
    </citation>
    <scope>STRUCTURE BY ELECTRON MICROSCOPY (2.60 ANGSTROMS) OF 28-164</scope>
</reference>
<evidence type="ECO:0000256" key="5">
    <source>
        <dbReference type="ARBA" id="ARBA00022792"/>
    </source>
</evidence>
<evidence type="ECO:0000259" key="13">
    <source>
        <dbReference type="Pfam" id="PF02823"/>
    </source>
</evidence>
<dbReference type="SMR" id="A0AA88HW56"/>
<evidence type="ECO:0000256" key="1">
    <source>
        <dbReference type="ARBA" id="ARBA00004273"/>
    </source>
</evidence>
<dbReference type="Proteomes" id="UP001187531">
    <property type="component" value="Unassembled WGS sequence"/>
</dbReference>
<proteinExistence type="evidence at protein level"/>
<dbReference type="InterPro" id="IPR020546">
    <property type="entry name" value="ATP_synth_F1_dsu/esu_N"/>
</dbReference>
<keyword evidence="9" id="KW-0472">Membrane</keyword>
<evidence type="ECO:0000259" key="14">
    <source>
        <dbReference type="Pfam" id="PF21335"/>
    </source>
</evidence>
<keyword evidence="3" id="KW-0813">Transport</keyword>
<keyword evidence="4" id="KW-0375">Hydrogen ion transport</keyword>
<dbReference type="Gene3D" id="1.20.5.440">
    <property type="entry name" value="ATP synthase delta/epsilon subunit, C-terminal domain"/>
    <property type="match status" value="1"/>
</dbReference>
<feature type="domain" description="ATP synthase F1 complex delta/epsilon subunit N-terminal" evidence="13">
    <location>
        <begin position="31"/>
        <end position="111"/>
    </location>
</feature>
<evidence type="ECO:0000313" key="16">
    <source>
        <dbReference type="Proteomes" id="UP001187531"/>
    </source>
</evidence>
<evidence type="ECO:0000256" key="9">
    <source>
        <dbReference type="ARBA" id="ARBA00023136"/>
    </source>
</evidence>
<dbReference type="PANTHER" id="PTHR13822">
    <property type="entry name" value="ATP SYNTHASE DELTA/EPSILON CHAIN"/>
    <property type="match status" value="1"/>
</dbReference>
<evidence type="ECO:0000256" key="6">
    <source>
        <dbReference type="ARBA" id="ARBA00022946"/>
    </source>
</evidence>
<reference evidence="15" key="1">
    <citation type="submission" date="2023-07" db="EMBL/GenBank/DDBJ databases">
        <title>Chromosome-level genome assembly of Artemia franciscana.</title>
        <authorList>
            <person name="Jo E."/>
        </authorList>
    </citation>
    <scope>NUCLEOTIDE SEQUENCE</scope>
    <source>
        <tissue evidence="15">Whole body</tissue>
    </source>
</reference>
<protein>
    <recommendedName>
        <fullName evidence="12">F-ATPase delta subunit</fullName>
    </recommendedName>
</protein>
<keyword evidence="11" id="KW-0066">ATP synthesis</keyword>